<evidence type="ECO:0000256" key="6">
    <source>
        <dbReference type="ARBA" id="ARBA00022840"/>
    </source>
</evidence>
<dbReference type="SMART" id="SM00487">
    <property type="entry name" value="DEXDc"/>
    <property type="match status" value="1"/>
</dbReference>
<dbReference type="GO" id="GO:0005524">
    <property type="term" value="F:ATP binding"/>
    <property type="evidence" value="ECO:0007669"/>
    <property type="project" value="UniProtKB-KW"/>
</dbReference>
<protein>
    <recommendedName>
        <fullName evidence="11">ATP-dependent DNA helicase</fullName>
        <ecNumber evidence="11">5.6.2.4</ecNumber>
    </recommendedName>
</protein>
<evidence type="ECO:0000256" key="7">
    <source>
        <dbReference type="ARBA" id="ARBA00023125"/>
    </source>
</evidence>
<reference evidence="16 17" key="1">
    <citation type="journal article" date="2020" name="ISME J.">
        <title>Uncovering the hidden diversity of litter-decomposition mechanisms in mushroom-forming fungi.</title>
        <authorList>
            <person name="Floudas D."/>
            <person name="Bentzer J."/>
            <person name="Ahren D."/>
            <person name="Johansson T."/>
            <person name="Persson P."/>
            <person name="Tunlid A."/>
        </authorList>
    </citation>
    <scope>NUCLEOTIDE SEQUENCE [LARGE SCALE GENOMIC DNA]</scope>
    <source>
        <strain evidence="16 17">CBS 101986</strain>
    </source>
</reference>
<name>A0A8H5B8M8_9AGAR</name>
<dbReference type="GO" id="GO:0046872">
    <property type="term" value="F:metal ion binding"/>
    <property type="evidence" value="ECO:0007669"/>
    <property type="project" value="UniProtKB-KW"/>
</dbReference>
<dbReference type="Pfam" id="PF00270">
    <property type="entry name" value="DEAD"/>
    <property type="match status" value="1"/>
</dbReference>
<dbReference type="PANTHER" id="PTHR13710">
    <property type="entry name" value="DNA HELICASE RECQ FAMILY MEMBER"/>
    <property type="match status" value="1"/>
</dbReference>
<gene>
    <name evidence="16" type="ORF">D9619_010980</name>
</gene>
<evidence type="ECO:0000313" key="17">
    <source>
        <dbReference type="Proteomes" id="UP000567179"/>
    </source>
</evidence>
<dbReference type="SUPFAM" id="SSF52540">
    <property type="entry name" value="P-loop containing nucleoside triphosphate hydrolases"/>
    <property type="match status" value="1"/>
</dbReference>
<comment type="subcellular location">
    <subcellularLocation>
        <location evidence="11">Nucleus</location>
    </subcellularLocation>
</comment>
<feature type="domain" description="Helicase C-terminal" evidence="15">
    <location>
        <begin position="404"/>
        <end position="555"/>
    </location>
</feature>
<evidence type="ECO:0000313" key="16">
    <source>
        <dbReference type="EMBL" id="KAF5318829.1"/>
    </source>
</evidence>
<dbReference type="GO" id="GO:0005694">
    <property type="term" value="C:chromosome"/>
    <property type="evidence" value="ECO:0007669"/>
    <property type="project" value="TreeGrafter"/>
</dbReference>
<evidence type="ECO:0000256" key="9">
    <source>
        <dbReference type="ARBA" id="ARBA00023242"/>
    </source>
</evidence>
<dbReference type="PANTHER" id="PTHR13710:SF105">
    <property type="entry name" value="ATP-DEPENDENT DNA HELICASE Q1"/>
    <property type="match status" value="1"/>
</dbReference>
<dbReference type="GO" id="GO:0009378">
    <property type="term" value="F:four-way junction helicase activity"/>
    <property type="evidence" value="ECO:0007669"/>
    <property type="project" value="TreeGrafter"/>
</dbReference>
<dbReference type="AlphaFoldDB" id="A0A8H5B8M8"/>
<dbReference type="FunFam" id="3.40.50.300:FF:001389">
    <property type="entry name" value="ATP-dependent DNA helicase RecQ"/>
    <property type="match status" value="1"/>
</dbReference>
<feature type="region of interest" description="Disordered" evidence="13">
    <location>
        <begin position="741"/>
        <end position="843"/>
    </location>
</feature>
<dbReference type="GO" id="GO:0005634">
    <property type="term" value="C:nucleus"/>
    <property type="evidence" value="ECO:0007669"/>
    <property type="project" value="UniProtKB-SubCell"/>
</dbReference>
<dbReference type="Pfam" id="PF00271">
    <property type="entry name" value="Helicase_C"/>
    <property type="match status" value="1"/>
</dbReference>
<evidence type="ECO:0000256" key="12">
    <source>
        <dbReference type="SAM" id="Coils"/>
    </source>
</evidence>
<feature type="coiled-coil region" evidence="12">
    <location>
        <begin position="73"/>
        <end position="107"/>
    </location>
</feature>
<keyword evidence="9 11" id="KW-0539">Nucleus</keyword>
<dbReference type="NCBIfam" id="TIGR00614">
    <property type="entry name" value="recQ_fam"/>
    <property type="match status" value="1"/>
</dbReference>
<feature type="domain" description="Helicase ATP-binding" evidence="14">
    <location>
        <begin position="163"/>
        <end position="346"/>
    </location>
</feature>
<dbReference type="PROSITE" id="PS51192">
    <property type="entry name" value="HELICASE_ATP_BIND_1"/>
    <property type="match status" value="1"/>
</dbReference>
<dbReference type="GO" id="GO:0043138">
    <property type="term" value="F:3'-5' DNA helicase activity"/>
    <property type="evidence" value="ECO:0007669"/>
    <property type="project" value="UniProtKB-EC"/>
</dbReference>
<organism evidence="16 17">
    <name type="scientific">Psilocybe cf. subviscida</name>
    <dbReference type="NCBI Taxonomy" id="2480587"/>
    <lineage>
        <taxon>Eukaryota</taxon>
        <taxon>Fungi</taxon>
        <taxon>Dikarya</taxon>
        <taxon>Basidiomycota</taxon>
        <taxon>Agaricomycotina</taxon>
        <taxon>Agaricomycetes</taxon>
        <taxon>Agaricomycetidae</taxon>
        <taxon>Agaricales</taxon>
        <taxon>Agaricineae</taxon>
        <taxon>Strophariaceae</taxon>
        <taxon>Psilocybe</taxon>
    </lineage>
</organism>
<dbReference type="Gene3D" id="3.40.50.300">
    <property type="entry name" value="P-loop containing nucleotide triphosphate hydrolases"/>
    <property type="match status" value="2"/>
</dbReference>
<dbReference type="InterPro" id="IPR036388">
    <property type="entry name" value="WH-like_DNA-bd_sf"/>
</dbReference>
<dbReference type="GO" id="GO:0003677">
    <property type="term" value="F:DNA binding"/>
    <property type="evidence" value="ECO:0007669"/>
    <property type="project" value="UniProtKB-KW"/>
</dbReference>
<keyword evidence="7" id="KW-0238">DNA-binding</keyword>
<dbReference type="SMART" id="SM00490">
    <property type="entry name" value="HELICc"/>
    <property type="match status" value="1"/>
</dbReference>
<dbReference type="InterPro" id="IPR002464">
    <property type="entry name" value="DNA/RNA_helicase_DEAH_CS"/>
</dbReference>
<comment type="catalytic activity">
    <reaction evidence="10 11">
        <text>Couples ATP hydrolysis with the unwinding of duplex DNA by translocating in the 3'-5' direction.</text>
        <dbReference type="EC" id="5.6.2.4"/>
    </reaction>
</comment>
<dbReference type="Pfam" id="PF16124">
    <property type="entry name" value="RecQ_Zn_bind"/>
    <property type="match status" value="1"/>
</dbReference>
<comment type="caution">
    <text evidence="16">The sequence shown here is derived from an EMBL/GenBank/DDBJ whole genome shotgun (WGS) entry which is preliminary data.</text>
</comment>
<keyword evidence="17" id="KW-1185">Reference proteome</keyword>
<dbReference type="InterPro" id="IPR014001">
    <property type="entry name" value="Helicase_ATP-bd"/>
</dbReference>
<dbReference type="InterPro" id="IPR004589">
    <property type="entry name" value="DNA_helicase_ATP-dep_RecQ"/>
</dbReference>
<keyword evidence="6 11" id="KW-0067">ATP-binding</keyword>
<dbReference type="PROSITE" id="PS51194">
    <property type="entry name" value="HELICASE_CTER"/>
    <property type="match status" value="1"/>
</dbReference>
<dbReference type="EC" id="5.6.2.4" evidence="11"/>
<dbReference type="OrthoDB" id="10261556at2759"/>
<evidence type="ECO:0000259" key="14">
    <source>
        <dbReference type="PROSITE" id="PS51192"/>
    </source>
</evidence>
<sequence length="843" mass="94110">MDLLYEQDEVDSDDVSLDFQIAVLLRTHVDKLAEIIEFTKQMDKGLSNGRASSSKLAPVEVFQHKDAHIQSRIAELDSEIDGCREDIARIQEHINRCLQEKKQLETRLGQSSTRLTTKGKGRATDGALINYSEADFEWLPALRRQMHAVFGIKDFRLCQKGACNANMDRRDIVCIMPTGGGKSLTYQLPALLTAGCTLVISPLISLMTDQIMHLHDAEIEAEMITSATTKGEKTRILQSLKALSEQNLGPQDREIKLLYVTPEKVSKDASFRSLLQRLYKGGKLARIVIDEAHCVSQLGHDFRPDYKELHILRKILPTVPIMALSATCGPQVLNDLIKILGMKQPVDGNSKLFSILSILICSTLRSFSGATPTGTVYFSSPLYRKNLHYKVVPKPDKAVDQIVAMKDYILEHHAHNTGIIYCFSIKDTETVAEKLREVSNGKIKTGIYNARIGDREKQQLHIDWREGRIKVVCATIAFGLGIDKGDVRFVLHHSISKSLEGLYQESGRAGRDGNDSDCILYYRPQDASSLGGLTASEKEGSKKLHAVLQFAEDLTRCRKVQFAEYFSHSSQLSISSWSTEEVGALDRCGHCDNCVRPEDSIERKDVTLYTWQLLKVIDAVRSYGGKLTLGMLATLARGGNKGAFEVSQGRKKQTSTEKLDLDAVAGGPVDLSKSDLEHLLVYLLTQQYLQEEYHQTAYTCNVYLSPGPLAARLKHYTRDMIEGGRSQVKLEFTFSKKIAKARAKKARTNDDPAPKKRTSTGRPKQAKRTFDSDAGDVNLSEKDDMYDSDSEPENDNWEILTHTKGKEPQAKRPKVLKSRVATRSSGSDPGMHIDNEVIELSSD</sequence>
<dbReference type="Gene3D" id="1.10.10.10">
    <property type="entry name" value="Winged helix-like DNA-binding domain superfamily/Winged helix DNA-binding domain"/>
    <property type="match status" value="1"/>
</dbReference>
<dbReference type="EMBL" id="JAACJJ010000030">
    <property type="protein sequence ID" value="KAF5318829.1"/>
    <property type="molecule type" value="Genomic_DNA"/>
</dbReference>
<dbReference type="InterPro" id="IPR001650">
    <property type="entry name" value="Helicase_C-like"/>
</dbReference>
<feature type="compositionally biased region" description="Basic residues" evidence="13">
    <location>
        <begin position="755"/>
        <end position="767"/>
    </location>
</feature>
<feature type="compositionally biased region" description="Acidic residues" evidence="13">
    <location>
        <begin position="786"/>
        <end position="796"/>
    </location>
</feature>
<keyword evidence="5 11" id="KW-0347">Helicase</keyword>
<keyword evidence="12" id="KW-0175">Coiled coil</keyword>
<evidence type="ECO:0000256" key="1">
    <source>
        <dbReference type="ARBA" id="ARBA00005446"/>
    </source>
</evidence>
<dbReference type="Proteomes" id="UP000567179">
    <property type="component" value="Unassembled WGS sequence"/>
</dbReference>
<dbReference type="InterPro" id="IPR011545">
    <property type="entry name" value="DEAD/DEAH_box_helicase_dom"/>
</dbReference>
<keyword evidence="3 11" id="KW-0547">Nucleotide-binding</keyword>
<evidence type="ECO:0000256" key="10">
    <source>
        <dbReference type="ARBA" id="ARBA00034617"/>
    </source>
</evidence>
<accession>A0A8H5B8M8</accession>
<evidence type="ECO:0000256" key="2">
    <source>
        <dbReference type="ARBA" id="ARBA00022723"/>
    </source>
</evidence>
<evidence type="ECO:0000256" key="4">
    <source>
        <dbReference type="ARBA" id="ARBA00022801"/>
    </source>
</evidence>
<comment type="similarity">
    <text evidence="1 11">Belongs to the helicase family. RecQ subfamily.</text>
</comment>
<dbReference type="InterPro" id="IPR032284">
    <property type="entry name" value="RecQ_Zn-bd"/>
</dbReference>
<evidence type="ECO:0000256" key="5">
    <source>
        <dbReference type="ARBA" id="ARBA00022806"/>
    </source>
</evidence>
<dbReference type="GO" id="GO:0005737">
    <property type="term" value="C:cytoplasm"/>
    <property type="evidence" value="ECO:0007669"/>
    <property type="project" value="TreeGrafter"/>
</dbReference>
<dbReference type="PROSITE" id="PS00690">
    <property type="entry name" value="DEAH_ATP_HELICASE"/>
    <property type="match status" value="1"/>
</dbReference>
<dbReference type="GO" id="GO:0000724">
    <property type="term" value="P:double-strand break repair via homologous recombination"/>
    <property type="evidence" value="ECO:0007669"/>
    <property type="project" value="TreeGrafter"/>
</dbReference>
<comment type="catalytic activity">
    <reaction evidence="11">
        <text>ATP + H2O = ADP + phosphate + H(+)</text>
        <dbReference type="Rhea" id="RHEA:13065"/>
        <dbReference type="ChEBI" id="CHEBI:15377"/>
        <dbReference type="ChEBI" id="CHEBI:15378"/>
        <dbReference type="ChEBI" id="CHEBI:30616"/>
        <dbReference type="ChEBI" id="CHEBI:43474"/>
        <dbReference type="ChEBI" id="CHEBI:456216"/>
    </reaction>
</comment>
<evidence type="ECO:0000256" key="3">
    <source>
        <dbReference type="ARBA" id="ARBA00022741"/>
    </source>
</evidence>
<dbReference type="InterPro" id="IPR027417">
    <property type="entry name" value="P-loop_NTPase"/>
</dbReference>
<proteinExistence type="inferred from homology"/>
<evidence type="ECO:0000256" key="13">
    <source>
        <dbReference type="SAM" id="MobiDB-lite"/>
    </source>
</evidence>
<dbReference type="GO" id="GO:0016787">
    <property type="term" value="F:hydrolase activity"/>
    <property type="evidence" value="ECO:0007669"/>
    <property type="project" value="UniProtKB-KW"/>
</dbReference>
<evidence type="ECO:0000259" key="15">
    <source>
        <dbReference type="PROSITE" id="PS51194"/>
    </source>
</evidence>
<keyword evidence="2" id="KW-0479">Metal-binding</keyword>
<keyword evidence="4 11" id="KW-0378">Hydrolase</keyword>
<evidence type="ECO:0000256" key="8">
    <source>
        <dbReference type="ARBA" id="ARBA00023235"/>
    </source>
</evidence>
<evidence type="ECO:0000256" key="11">
    <source>
        <dbReference type="RuleBase" id="RU364117"/>
    </source>
</evidence>
<keyword evidence="8" id="KW-0413">Isomerase</keyword>